<feature type="domain" description="SLH" evidence="11">
    <location>
        <begin position="878"/>
        <end position="934"/>
    </location>
</feature>
<dbReference type="InterPro" id="IPR036852">
    <property type="entry name" value="Peptidase_S8/S53_dom_sf"/>
</dbReference>
<dbReference type="InterPro" id="IPR050131">
    <property type="entry name" value="Peptidase_S8_subtilisin-like"/>
</dbReference>
<dbReference type="PANTHER" id="PTHR43806">
    <property type="entry name" value="PEPTIDASE S8"/>
    <property type="match status" value="1"/>
</dbReference>
<evidence type="ECO:0000256" key="1">
    <source>
        <dbReference type="ARBA" id="ARBA00004613"/>
    </source>
</evidence>
<keyword evidence="5 8" id="KW-0378">Hydrolase</keyword>
<feature type="active site" description="Charge relay system" evidence="7 8">
    <location>
        <position position="195"/>
    </location>
</feature>
<evidence type="ECO:0000313" key="12">
    <source>
        <dbReference type="EMBL" id="EOC99555.1"/>
    </source>
</evidence>
<dbReference type="InterPro" id="IPR023828">
    <property type="entry name" value="Peptidase_S8_Ser-AS"/>
</dbReference>
<dbReference type="Proteomes" id="UP000013378">
    <property type="component" value="Unassembled WGS sequence"/>
</dbReference>
<dbReference type="EMBL" id="ARZA01000267">
    <property type="protein sequence ID" value="EOC99555.1"/>
    <property type="molecule type" value="Genomic_DNA"/>
</dbReference>
<dbReference type="SUPFAM" id="SSF52743">
    <property type="entry name" value="Subtilisin-like"/>
    <property type="match status" value="1"/>
</dbReference>
<dbReference type="InterPro" id="IPR001119">
    <property type="entry name" value="SLH_dom"/>
</dbReference>
<evidence type="ECO:0000256" key="5">
    <source>
        <dbReference type="ARBA" id="ARBA00022801"/>
    </source>
</evidence>
<feature type="domain" description="SLH" evidence="11">
    <location>
        <begin position="814"/>
        <end position="872"/>
    </location>
</feature>
<dbReference type="InterPro" id="IPR022398">
    <property type="entry name" value="Peptidase_S8_His-AS"/>
</dbReference>
<reference evidence="12 13" key="1">
    <citation type="journal article" date="2015" name="Geomicrobiol. J.">
        <title>Caldisalinibacter kiritimatiensis gen. nov., sp. nov., a moderately thermohalophilic thiosulfate-reducing bacterium from a hypersaline microbial mat.</title>
        <authorList>
            <person name="Ben Hania W."/>
            <person name="Joseph M."/>
            <person name="Fiebig A."/>
            <person name="Bunk B."/>
            <person name="Klenk H.-P."/>
            <person name="Fardeau M.-L."/>
            <person name="Spring S."/>
        </authorList>
    </citation>
    <scope>NUCLEOTIDE SEQUENCE [LARGE SCALE GENOMIC DNA]</scope>
    <source>
        <strain evidence="12 13">L21-TH-D2</strain>
    </source>
</reference>
<keyword evidence="3" id="KW-0964">Secreted</keyword>
<dbReference type="InterPro" id="IPR015500">
    <property type="entry name" value="Peptidase_S8_subtilisin-rel"/>
</dbReference>
<protein>
    <submittedName>
        <fullName evidence="12">Subtilisin-like serin protease</fullName>
    </submittedName>
</protein>
<dbReference type="PROSITE" id="PS00136">
    <property type="entry name" value="SUBTILASE_ASP"/>
    <property type="match status" value="1"/>
</dbReference>
<proteinExistence type="inferred from homology"/>
<dbReference type="PROSITE" id="PS51272">
    <property type="entry name" value="SLH"/>
    <property type="match status" value="3"/>
</dbReference>
<sequence>MKLQYKRLITIILSFILIFVQILILLPSNEVYAQSNHNSNIIPGKLIVKYKSTNENSKLSQSSANLIQEINISYNKDILQVIEELENSSNIEYVEPVFIRNIIDSYSEDVDSQKTVIKSVYEINDPEYINGYQWGLYATNIQDAWENVSIEDRNDITIAVIDTGVDLDHPDLKNSIVEGYDFVDGDTVADDEHGHGTHVAGIASAMVDNGLGIAGVAGGVNIMPIRVIGPYGATSKDIGDAIIWAADNGADVINMSLGGAEFSQYEYQAVQYAISKGVVVVAATGNESNHWIHGEKGDIDFDNDSVRYTAPVGYPAAYEGVVGVGAVDWYQDTDFIIADFSNIGEEVDVVAPGVDILSTYPDERYLYMSGTSMATPFVSGYVALILAGNNNLTVEQVTDILAESSIDLGDEGNDEYFGYGLVDGERIFNTPILDIEAVNEEVELPNGVEINLYTKDNHGTILEEVYGQAELYVERYDDNNIWFTEENISGTVVDIVYGEGNTVITIDEFGQYRIYAEDLDNNWVKSDYINVNIVEAPVVDDEDTSGDDSPVGGFTGGSPSGGGIVEEPSEEEDIVEVEDKNIQVKIDEENMVVEAVAKQDVKLIEVNIPSNILEKSKTNNKPIIIKTDDVNFKVNPKTVDINDGEELKFKISSLGNEETNSFIENKPEAINVSNVYDFELYVGDNKVENFNSSITVTIKYDKNKVSDKNKLGVYYYNEQTEEWEYVGGKVNDDRTITFETDHFSKYVVMEYNKTFDDIEGHWAKYDIEVMAAKHIAKGNDNAKFAPDNNITRAEFAALLVRALRIKEIDESSFTDVNSDAWYKEGIDKAYKAKIVNGVGDGVFNPDGNITREEMASMIMRAYSYTTTTNLDDIVTTAEVKFKDEGTVSSWARRNVRLVDTFKIMEGDPEGTFRPKDNATRAEAIVVIKRLLEIL</sequence>
<evidence type="ECO:0000256" key="3">
    <source>
        <dbReference type="ARBA" id="ARBA00022525"/>
    </source>
</evidence>
<organism evidence="12 13">
    <name type="scientific">Caldisalinibacter kiritimatiensis</name>
    <dbReference type="NCBI Taxonomy" id="1304284"/>
    <lineage>
        <taxon>Bacteria</taxon>
        <taxon>Bacillati</taxon>
        <taxon>Bacillota</taxon>
        <taxon>Tissierellia</taxon>
        <taxon>Tissierellales</taxon>
        <taxon>Thermohalobacteraceae</taxon>
        <taxon>Caldisalinibacter</taxon>
    </lineage>
</organism>
<evidence type="ECO:0000256" key="10">
    <source>
        <dbReference type="SAM" id="MobiDB-lite"/>
    </source>
</evidence>
<dbReference type="PROSITE" id="PS51892">
    <property type="entry name" value="SUBTILASE"/>
    <property type="match status" value="1"/>
</dbReference>
<dbReference type="GO" id="GO:0004252">
    <property type="term" value="F:serine-type endopeptidase activity"/>
    <property type="evidence" value="ECO:0007669"/>
    <property type="project" value="UniProtKB-UniRule"/>
</dbReference>
<evidence type="ECO:0000259" key="11">
    <source>
        <dbReference type="PROSITE" id="PS51272"/>
    </source>
</evidence>
<evidence type="ECO:0000256" key="7">
    <source>
        <dbReference type="PIRSR" id="PIRSR615500-1"/>
    </source>
</evidence>
<dbReference type="GO" id="GO:0006508">
    <property type="term" value="P:proteolysis"/>
    <property type="evidence" value="ECO:0007669"/>
    <property type="project" value="UniProtKB-KW"/>
</dbReference>
<keyword evidence="4 8" id="KW-0645">Protease</keyword>
<dbReference type="Pfam" id="PF00395">
    <property type="entry name" value="SLH"/>
    <property type="match status" value="3"/>
</dbReference>
<name>R1CLJ2_9FIRM</name>
<accession>R1CLJ2</accession>
<feature type="active site" description="Charge relay system" evidence="7 8">
    <location>
        <position position="372"/>
    </location>
</feature>
<dbReference type="InterPro" id="IPR000209">
    <property type="entry name" value="Peptidase_S8/S53_dom"/>
</dbReference>
<feature type="domain" description="SLH" evidence="11">
    <location>
        <begin position="750"/>
        <end position="813"/>
    </location>
</feature>
<evidence type="ECO:0000256" key="2">
    <source>
        <dbReference type="ARBA" id="ARBA00011073"/>
    </source>
</evidence>
<comment type="similarity">
    <text evidence="2 8 9">Belongs to the peptidase S8 family.</text>
</comment>
<evidence type="ECO:0000256" key="8">
    <source>
        <dbReference type="PROSITE-ProRule" id="PRU01240"/>
    </source>
</evidence>
<feature type="active site" description="Charge relay system" evidence="7 8">
    <location>
        <position position="162"/>
    </location>
</feature>
<dbReference type="InterPro" id="IPR034084">
    <property type="entry name" value="Thermitase-like_dom"/>
</dbReference>
<dbReference type="PROSITE" id="PS00137">
    <property type="entry name" value="SUBTILASE_HIS"/>
    <property type="match status" value="1"/>
</dbReference>
<evidence type="ECO:0000313" key="13">
    <source>
        <dbReference type="Proteomes" id="UP000013378"/>
    </source>
</evidence>
<dbReference type="RefSeq" id="WP_006316864.1">
    <property type="nucleotide sequence ID" value="NZ_ARZA01000267.1"/>
</dbReference>
<dbReference type="CDD" id="cd07484">
    <property type="entry name" value="Peptidases_S8_Thermitase_like"/>
    <property type="match status" value="1"/>
</dbReference>
<dbReference type="GO" id="GO:0005576">
    <property type="term" value="C:extracellular region"/>
    <property type="evidence" value="ECO:0007669"/>
    <property type="project" value="UniProtKB-SubCell"/>
</dbReference>
<dbReference type="STRING" id="1304284.L21TH_2390"/>
<dbReference type="PRINTS" id="PR00723">
    <property type="entry name" value="SUBTILISIN"/>
</dbReference>
<dbReference type="InterPro" id="IPR023827">
    <property type="entry name" value="Peptidase_S8_Asp-AS"/>
</dbReference>
<comment type="caution">
    <text evidence="12">The sequence shown here is derived from an EMBL/GenBank/DDBJ whole genome shotgun (WGS) entry which is preliminary data.</text>
</comment>
<gene>
    <name evidence="12" type="ORF">L21TH_2390</name>
</gene>
<evidence type="ECO:0000256" key="6">
    <source>
        <dbReference type="ARBA" id="ARBA00022825"/>
    </source>
</evidence>
<dbReference type="PANTHER" id="PTHR43806:SF11">
    <property type="entry name" value="CEREVISIN-RELATED"/>
    <property type="match status" value="1"/>
</dbReference>
<dbReference type="eggNOG" id="COG1404">
    <property type="taxonomic scope" value="Bacteria"/>
</dbReference>
<comment type="subcellular location">
    <subcellularLocation>
        <location evidence="1">Secreted</location>
    </subcellularLocation>
</comment>
<keyword evidence="13" id="KW-1185">Reference proteome</keyword>
<dbReference type="OrthoDB" id="9798386at2"/>
<keyword evidence="6 8" id="KW-0720">Serine protease</keyword>
<feature type="region of interest" description="Disordered" evidence="10">
    <location>
        <begin position="540"/>
        <end position="571"/>
    </location>
</feature>
<dbReference type="PATRIC" id="fig|1304284.3.peg.2344"/>
<dbReference type="PROSITE" id="PS00138">
    <property type="entry name" value="SUBTILASE_SER"/>
    <property type="match status" value="1"/>
</dbReference>
<dbReference type="Gene3D" id="3.40.50.200">
    <property type="entry name" value="Peptidase S8/S53 domain"/>
    <property type="match status" value="1"/>
</dbReference>
<dbReference type="AlphaFoldDB" id="R1CLJ2"/>
<evidence type="ECO:0000256" key="4">
    <source>
        <dbReference type="ARBA" id="ARBA00022670"/>
    </source>
</evidence>
<dbReference type="Pfam" id="PF00082">
    <property type="entry name" value="Peptidase_S8"/>
    <property type="match status" value="1"/>
</dbReference>
<feature type="compositionally biased region" description="Gly residues" evidence="10">
    <location>
        <begin position="553"/>
        <end position="564"/>
    </location>
</feature>
<evidence type="ECO:0000256" key="9">
    <source>
        <dbReference type="RuleBase" id="RU003355"/>
    </source>
</evidence>